<evidence type="ECO:0000259" key="2">
    <source>
        <dbReference type="SMART" id="SM00822"/>
    </source>
</evidence>
<dbReference type="Pfam" id="PF00106">
    <property type="entry name" value="adh_short"/>
    <property type="match status" value="1"/>
</dbReference>
<gene>
    <name evidence="3" type="ORF">LCGC14_2453250</name>
</gene>
<dbReference type="InterPro" id="IPR020904">
    <property type="entry name" value="Sc_DH/Rdtase_CS"/>
</dbReference>
<evidence type="ECO:0000313" key="3">
    <source>
        <dbReference type="EMBL" id="KKL20658.1"/>
    </source>
</evidence>
<accession>A0A0F9E9C2</accession>
<dbReference type="InterPro" id="IPR057326">
    <property type="entry name" value="KR_dom"/>
</dbReference>
<reference evidence="3" key="1">
    <citation type="journal article" date="2015" name="Nature">
        <title>Complex archaea that bridge the gap between prokaryotes and eukaryotes.</title>
        <authorList>
            <person name="Spang A."/>
            <person name="Saw J.H."/>
            <person name="Jorgensen S.L."/>
            <person name="Zaremba-Niedzwiedzka K."/>
            <person name="Martijn J."/>
            <person name="Lind A.E."/>
            <person name="van Eijk R."/>
            <person name="Schleper C."/>
            <person name="Guy L."/>
            <person name="Ettema T.J."/>
        </authorList>
    </citation>
    <scope>NUCLEOTIDE SEQUENCE</scope>
</reference>
<dbReference type="PRINTS" id="PR00081">
    <property type="entry name" value="GDHRDH"/>
</dbReference>
<dbReference type="AlphaFoldDB" id="A0A0F9E9C2"/>
<dbReference type="PANTHER" id="PTHR42879">
    <property type="entry name" value="3-OXOACYL-(ACYL-CARRIER-PROTEIN) REDUCTASE"/>
    <property type="match status" value="1"/>
</dbReference>
<dbReference type="SMART" id="SM00822">
    <property type="entry name" value="PKS_KR"/>
    <property type="match status" value="1"/>
</dbReference>
<dbReference type="GO" id="GO:0032787">
    <property type="term" value="P:monocarboxylic acid metabolic process"/>
    <property type="evidence" value="ECO:0007669"/>
    <property type="project" value="UniProtKB-ARBA"/>
</dbReference>
<dbReference type="EMBL" id="LAZR01038016">
    <property type="protein sequence ID" value="KKL20658.1"/>
    <property type="molecule type" value="Genomic_DNA"/>
</dbReference>
<feature type="non-terminal residue" evidence="3">
    <location>
        <position position="164"/>
    </location>
</feature>
<dbReference type="InterPro" id="IPR050259">
    <property type="entry name" value="SDR"/>
</dbReference>
<name>A0A0F9E9C2_9ZZZZ</name>
<comment type="similarity">
    <text evidence="1">Belongs to the short-chain dehydrogenases/reductases (SDR) family.</text>
</comment>
<dbReference type="PRINTS" id="PR00080">
    <property type="entry name" value="SDRFAMILY"/>
</dbReference>
<proteinExistence type="inferred from homology"/>
<dbReference type="SUPFAM" id="SSF51735">
    <property type="entry name" value="NAD(P)-binding Rossmann-fold domains"/>
    <property type="match status" value="1"/>
</dbReference>
<dbReference type="PANTHER" id="PTHR42879:SF2">
    <property type="entry name" value="3-OXOACYL-[ACYL-CARRIER-PROTEIN] REDUCTASE FABG"/>
    <property type="match status" value="1"/>
</dbReference>
<dbReference type="PROSITE" id="PS00061">
    <property type="entry name" value="ADH_SHORT"/>
    <property type="match status" value="1"/>
</dbReference>
<feature type="domain" description="Ketoreductase" evidence="2">
    <location>
        <begin position="3"/>
        <end position="164"/>
    </location>
</feature>
<protein>
    <recommendedName>
        <fullName evidence="2">Ketoreductase domain-containing protein</fullName>
    </recommendedName>
</protein>
<dbReference type="Gene3D" id="3.40.50.720">
    <property type="entry name" value="NAD(P)-binding Rossmann-like Domain"/>
    <property type="match status" value="1"/>
</dbReference>
<comment type="caution">
    <text evidence="3">The sequence shown here is derived from an EMBL/GenBank/DDBJ whole genome shotgun (WGS) entry which is preliminary data.</text>
</comment>
<dbReference type="InterPro" id="IPR002347">
    <property type="entry name" value="SDR_fam"/>
</dbReference>
<evidence type="ECO:0000256" key="1">
    <source>
        <dbReference type="ARBA" id="ARBA00006484"/>
    </source>
</evidence>
<sequence length="164" mass="17495">MGRVALVTGGTRGIGAAISTALKDAGYTVAANYAGNDDAAKKFSDETGIKTYKWSVADYDACKDGIAQVESDLGPVDVLVNNAGITRDAPFHKMTPEQWHQVIDTNLSGVFNMTHPVWPGMRERKFGRIVTISSINGQKGQFAQVNYAASKAGDLGITKSLAQE</sequence>
<dbReference type="InterPro" id="IPR036291">
    <property type="entry name" value="NAD(P)-bd_dom_sf"/>
</dbReference>
<organism evidence="3">
    <name type="scientific">marine sediment metagenome</name>
    <dbReference type="NCBI Taxonomy" id="412755"/>
    <lineage>
        <taxon>unclassified sequences</taxon>
        <taxon>metagenomes</taxon>
        <taxon>ecological metagenomes</taxon>
    </lineage>
</organism>